<keyword evidence="5" id="KW-0158">Chromosome</keyword>
<dbReference type="PANTHER" id="PTHR28216:SF1">
    <property type="entry name" value="DASH COMPLEX SUBUNIT DUO1"/>
    <property type="match status" value="1"/>
</dbReference>
<feature type="compositionally biased region" description="Basic and acidic residues" evidence="19">
    <location>
        <begin position="78"/>
        <end position="93"/>
    </location>
</feature>
<evidence type="ECO:0000256" key="4">
    <source>
        <dbReference type="ARBA" id="ARBA00005366"/>
    </source>
</evidence>
<reference evidence="20" key="1">
    <citation type="submission" date="2022-08" db="EMBL/GenBank/DDBJ databases">
        <authorList>
            <consortium name="DOE Joint Genome Institute"/>
            <person name="Min B."/>
            <person name="Riley R."/>
            <person name="Sierra-Patev S."/>
            <person name="Naranjo-Ortiz M."/>
            <person name="Looney B."/>
            <person name="Konkel Z."/>
            <person name="Slot J.C."/>
            <person name="Sakamoto Y."/>
            <person name="Steenwyk J.L."/>
            <person name="Rokas A."/>
            <person name="Carro J."/>
            <person name="Camarero S."/>
            <person name="Ferreira P."/>
            <person name="Molpeceres G."/>
            <person name="Ruiz-Duenas F.J."/>
            <person name="Serrano A."/>
            <person name="Henrissat B."/>
            <person name="Drula E."/>
            <person name="Hughes K.W."/>
            <person name="Mata J.L."/>
            <person name="Ishikawa N.K."/>
            <person name="Vargas-Isla R."/>
            <person name="Ushijima S."/>
            <person name="Smith C.A."/>
            <person name="Ahrendt S."/>
            <person name="Andreopoulos W."/>
            <person name="He G."/>
            <person name="Labutti K."/>
            <person name="Lipzen A."/>
            <person name="Ng V."/>
            <person name="Sandor L."/>
            <person name="Barry K."/>
            <person name="Martinez A.T."/>
            <person name="Xiao Y."/>
            <person name="Gibbons J.G."/>
            <person name="Terashima K."/>
            <person name="Hibbett D.S."/>
            <person name="Grigoriev I.V."/>
        </authorList>
    </citation>
    <scope>NUCLEOTIDE SEQUENCE</scope>
    <source>
        <strain evidence="20">Sp2 HRB7682 ss15</strain>
    </source>
</reference>
<comment type="subcellular location">
    <subcellularLocation>
        <location evidence="3">Chromosome</location>
        <location evidence="3">Centromere</location>
        <location evidence="3">Kinetochore</location>
    </subcellularLocation>
    <subcellularLocation>
        <location evidence="2">Cytoplasm</location>
        <location evidence="2">Cytoskeleton</location>
        <location evidence="2">Spindle</location>
    </subcellularLocation>
    <subcellularLocation>
        <location evidence="1">Nucleus</location>
    </subcellularLocation>
</comment>
<feature type="compositionally biased region" description="Low complexity" evidence="19">
    <location>
        <begin position="52"/>
        <end position="65"/>
    </location>
</feature>
<feature type="compositionally biased region" description="Basic and acidic residues" evidence="19">
    <location>
        <begin position="233"/>
        <end position="269"/>
    </location>
</feature>
<keyword evidence="10" id="KW-0159">Chromosome partition</keyword>
<dbReference type="AlphaFoldDB" id="A0A9W8ZWE1"/>
<feature type="compositionally biased region" description="Low complexity" evidence="19">
    <location>
        <begin position="14"/>
        <end position="44"/>
    </location>
</feature>
<evidence type="ECO:0000256" key="10">
    <source>
        <dbReference type="ARBA" id="ARBA00022829"/>
    </source>
</evidence>
<feature type="region of interest" description="Disordered" evidence="19">
    <location>
        <begin position="233"/>
        <end position="329"/>
    </location>
</feature>
<comment type="caution">
    <text evidence="20">The sequence shown here is derived from an EMBL/GenBank/DDBJ whole genome shotgun (WGS) entry which is preliminary data.</text>
</comment>
<reference evidence="20" key="2">
    <citation type="journal article" date="2023" name="Proc. Natl. Acad. Sci. U.S.A.">
        <title>A global phylogenomic analysis of the shiitake genus Lentinula.</title>
        <authorList>
            <person name="Sierra-Patev S."/>
            <person name="Min B."/>
            <person name="Naranjo-Ortiz M."/>
            <person name="Looney B."/>
            <person name="Konkel Z."/>
            <person name="Slot J.C."/>
            <person name="Sakamoto Y."/>
            <person name="Steenwyk J.L."/>
            <person name="Rokas A."/>
            <person name="Carro J."/>
            <person name="Camarero S."/>
            <person name="Ferreira P."/>
            <person name="Molpeceres G."/>
            <person name="Ruiz-Duenas F.J."/>
            <person name="Serrano A."/>
            <person name="Henrissat B."/>
            <person name="Drula E."/>
            <person name="Hughes K.W."/>
            <person name="Mata J.L."/>
            <person name="Ishikawa N.K."/>
            <person name="Vargas-Isla R."/>
            <person name="Ushijima S."/>
            <person name="Smith C.A."/>
            <person name="Donoghue J."/>
            <person name="Ahrendt S."/>
            <person name="Andreopoulos W."/>
            <person name="He G."/>
            <person name="LaButti K."/>
            <person name="Lipzen A."/>
            <person name="Ng V."/>
            <person name="Riley R."/>
            <person name="Sandor L."/>
            <person name="Barry K."/>
            <person name="Martinez A.T."/>
            <person name="Xiao Y."/>
            <person name="Gibbons J.G."/>
            <person name="Terashima K."/>
            <person name="Grigoriev I.V."/>
            <person name="Hibbett D."/>
        </authorList>
    </citation>
    <scope>NUCLEOTIDE SEQUENCE</scope>
    <source>
        <strain evidence="20">Sp2 HRB7682 ss15</strain>
    </source>
</reference>
<evidence type="ECO:0000256" key="2">
    <source>
        <dbReference type="ARBA" id="ARBA00004186"/>
    </source>
</evidence>
<evidence type="ECO:0000256" key="15">
    <source>
        <dbReference type="ARBA" id="ARBA00023306"/>
    </source>
</evidence>
<organism evidence="20 21">
    <name type="scientific">Lentinula lateritia</name>
    <dbReference type="NCBI Taxonomy" id="40482"/>
    <lineage>
        <taxon>Eukaryota</taxon>
        <taxon>Fungi</taxon>
        <taxon>Dikarya</taxon>
        <taxon>Basidiomycota</taxon>
        <taxon>Agaricomycotina</taxon>
        <taxon>Agaricomycetes</taxon>
        <taxon>Agaricomycetidae</taxon>
        <taxon>Agaricales</taxon>
        <taxon>Marasmiineae</taxon>
        <taxon>Omphalotaceae</taxon>
        <taxon>Lentinula</taxon>
    </lineage>
</organism>
<evidence type="ECO:0000256" key="7">
    <source>
        <dbReference type="ARBA" id="ARBA00022618"/>
    </source>
</evidence>
<dbReference type="GO" id="GO:0051301">
    <property type="term" value="P:cell division"/>
    <property type="evidence" value="ECO:0007669"/>
    <property type="project" value="UniProtKB-KW"/>
</dbReference>
<name>A0A9W8ZWE1_9AGAR</name>
<keyword evidence="16" id="KW-0137">Centromere</keyword>
<evidence type="ECO:0000256" key="19">
    <source>
        <dbReference type="SAM" id="MobiDB-lite"/>
    </source>
</evidence>
<sequence>MDYSSDFSLDTNGSRLLSESPMLPSSSSLSSSSSQADLSLSELSISERRPESPSSSSSSRPFSLLARPVSPSTPVQTRRSDPKEVGDENSNEHEDMEDDEDFGEITQKQITVDDEQPATSDSEEREQVKRTKAKLLREDKLQNDIFVLRKLNAAFSSFNEALEGVGDANERISEQLSQTEALLNKYMMILAKSEEISRLIFDEDWEGAEQDEMILRREEEERIEKERREAEERALAEQRERERLEREAKELEERMGKERRERERKDHAASSRGGSGVRGVRGTRASTRGMRGAVSTRGSSTNNTTRGHSSGPSRVPPPGRFVRGTVRRG</sequence>
<evidence type="ECO:0000256" key="11">
    <source>
        <dbReference type="ARBA" id="ARBA00022838"/>
    </source>
</evidence>
<protein>
    <recommendedName>
        <fullName evidence="17">DASH complex subunit DUO1</fullName>
    </recommendedName>
    <alternativeName>
        <fullName evidence="18">Outer kinetochore protein DUO1</fullName>
    </alternativeName>
</protein>
<evidence type="ECO:0000256" key="16">
    <source>
        <dbReference type="ARBA" id="ARBA00023328"/>
    </source>
</evidence>
<keyword evidence="15" id="KW-0131">Cell cycle</keyword>
<dbReference type="PANTHER" id="PTHR28216">
    <property type="entry name" value="DASH COMPLEX SUBUNIT DUO1"/>
    <property type="match status" value="1"/>
</dbReference>
<dbReference type="Pfam" id="PF08651">
    <property type="entry name" value="DASH_Duo1"/>
    <property type="match status" value="1"/>
</dbReference>
<dbReference type="EMBL" id="JANVFS010000039">
    <property type="protein sequence ID" value="KAJ4467913.1"/>
    <property type="molecule type" value="Genomic_DNA"/>
</dbReference>
<dbReference type="Proteomes" id="UP001150238">
    <property type="component" value="Unassembled WGS sequence"/>
</dbReference>
<evidence type="ECO:0000256" key="18">
    <source>
        <dbReference type="ARBA" id="ARBA00044358"/>
    </source>
</evidence>
<gene>
    <name evidence="20" type="ORF">C8J55DRAFT_206378</name>
</gene>
<feature type="compositionally biased region" description="Acidic residues" evidence="19">
    <location>
        <begin position="112"/>
        <end position="124"/>
    </location>
</feature>
<feature type="compositionally biased region" description="Low complexity" evidence="19">
    <location>
        <begin position="280"/>
        <end position="313"/>
    </location>
</feature>
<evidence type="ECO:0000256" key="5">
    <source>
        <dbReference type="ARBA" id="ARBA00022454"/>
    </source>
</evidence>
<proteinExistence type="inferred from homology"/>
<dbReference type="GO" id="GO:0005874">
    <property type="term" value="C:microtubule"/>
    <property type="evidence" value="ECO:0007669"/>
    <property type="project" value="UniProtKB-KW"/>
</dbReference>
<keyword evidence="14" id="KW-0539">Nucleus</keyword>
<feature type="compositionally biased region" description="Polar residues" evidence="19">
    <location>
        <begin position="1"/>
        <end position="13"/>
    </location>
</feature>
<evidence type="ECO:0000313" key="20">
    <source>
        <dbReference type="EMBL" id="KAJ4467913.1"/>
    </source>
</evidence>
<feature type="compositionally biased region" description="Low complexity" evidence="19">
    <location>
        <begin position="320"/>
        <end position="329"/>
    </location>
</feature>
<keyword evidence="12" id="KW-0175">Coiled coil</keyword>
<dbReference type="GO" id="GO:0007059">
    <property type="term" value="P:chromosome segregation"/>
    <property type="evidence" value="ECO:0007669"/>
    <property type="project" value="UniProtKB-KW"/>
</dbReference>
<evidence type="ECO:0000256" key="14">
    <source>
        <dbReference type="ARBA" id="ARBA00023242"/>
    </source>
</evidence>
<comment type="similarity">
    <text evidence="4">Belongs to the DASH complex DUO1 family.</text>
</comment>
<evidence type="ECO:0000256" key="9">
    <source>
        <dbReference type="ARBA" id="ARBA00022776"/>
    </source>
</evidence>
<feature type="compositionally biased region" description="Acidic residues" evidence="19">
    <location>
        <begin position="94"/>
        <end position="103"/>
    </location>
</feature>
<keyword evidence="11" id="KW-0995">Kinetochore</keyword>
<evidence type="ECO:0000256" key="3">
    <source>
        <dbReference type="ARBA" id="ARBA00004629"/>
    </source>
</evidence>
<dbReference type="GO" id="GO:0042729">
    <property type="term" value="C:DASH complex"/>
    <property type="evidence" value="ECO:0007669"/>
    <property type="project" value="InterPro"/>
</dbReference>
<dbReference type="GO" id="GO:0000278">
    <property type="term" value="P:mitotic cell cycle"/>
    <property type="evidence" value="ECO:0007669"/>
    <property type="project" value="InterPro"/>
</dbReference>
<evidence type="ECO:0000256" key="13">
    <source>
        <dbReference type="ARBA" id="ARBA00023212"/>
    </source>
</evidence>
<feature type="region of interest" description="Disordered" evidence="19">
    <location>
        <begin position="1"/>
        <end position="131"/>
    </location>
</feature>
<keyword evidence="7" id="KW-0132">Cell division</keyword>
<evidence type="ECO:0000256" key="12">
    <source>
        <dbReference type="ARBA" id="ARBA00023054"/>
    </source>
</evidence>
<evidence type="ECO:0000313" key="21">
    <source>
        <dbReference type="Proteomes" id="UP001150238"/>
    </source>
</evidence>
<keyword evidence="6" id="KW-0963">Cytoplasm</keyword>
<evidence type="ECO:0000256" key="1">
    <source>
        <dbReference type="ARBA" id="ARBA00004123"/>
    </source>
</evidence>
<accession>A0A9W8ZWE1</accession>
<evidence type="ECO:0000256" key="6">
    <source>
        <dbReference type="ARBA" id="ARBA00022490"/>
    </source>
</evidence>
<dbReference type="InterPro" id="IPR013960">
    <property type="entry name" value="DASH_Duo1"/>
</dbReference>
<keyword evidence="13" id="KW-0206">Cytoskeleton</keyword>
<evidence type="ECO:0000256" key="8">
    <source>
        <dbReference type="ARBA" id="ARBA00022701"/>
    </source>
</evidence>
<dbReference type="GO" id="GO:0072686">
    <property type="term" value="C:mitotic spindle"/>
    <property type="evidence" value="ECO:0007669"/>
    <property type="project" value="InterPro"/>
</dbReference>
<keyword evidence="8" id="KW-0493">Microtubule</keyword>
<evidence type="ECO:0000256" key="17">
    <source>
        <dbReference type="ARBA" id="ARBA00044152"/>
    </source>
</evidence>
<keyword evidence="9" id="KW-0498">Mitosis</keyword>